<evidence type="ECO:0000313" key="9">
    <source>
        <dbReference type="Proteomes" id="UP001295444"/>
    </source>
</evidence>
<name>A0AAD1W431_PELCU</name>
<keyword evidence="5 7" id="KW-0472">Membrane</keyword>
<evidence type="ECO:0000256" key="3">
    <source>
        <dbReference type="ARBA" id="ARBA00022692"/>
    </source>
</evidence>
<dbReference type="SUPFAM" id="SSF48652">
    <property type="entry name" value="Tetraspanin"/>
    <property type="match status" value="1"/>
</dbReference>
<keyword evidence="6" id="KW-0325">Glycoprotein</keyword>
<evidence type="ECO:0000256" key="6">
    <source>
        <dbReference type="ARBA" id="ARBA00023180"/>
    </source>
</evidence>
<dbReference type="PIRSF" id="PIRSF002419">
    <property type="entry name" value="Tetraspanin"/>
    <property type="match status" value="1"/>
</dbReference>
<dbReference type="PRINTS" id="PR00259">
    <property type="entry name" value="TMFOUR"/>
</dbReference>
<comment type="similarity">
    <text evidence="2 7">Belongs to the tetraspanin (TM4SF) family.</text>
</comment>
<evidence type="ECO:0000256" key="4">
    <source>
        <dbReference type="ARBA" id="ARBA00022989"/>
    </source>
</evidence>
<dbReference type="Gene3D" id="1.10.1450.10">
    <property type="entry name" value="Tetraspanin"/>
    <property type="match status" value="1"/>
</dbReference>
<protein>
    <recommendedName>
        <fullName evidence="7">Tetraspanin</fullName>
    </recommendedName>
</protein>
<dbReference type="AlphaFoldDB" id="A0AAD1W431"/>
<gene>
    <name evidence="8" type="ORF">PECUL_23A006474</name>
</gene>
<organism evidence="8 9">
    <name type="scientific">Pelobates cultripes</name>
    <name type="common">Western spadefoot toad</name>
    <dbReference type="NCBI Taxonomy" id="61616"/>
    <lineage>
        <taxon>Eukaryota</taxon>
        <taxon>Metazoa</taxon>
        <taxon>Chordata</taxon>
        <taxon>Craniata</taxon>
        <taxon>Vertebrata</taxon>
        <taxon>Euteleostomi</taxon>
        <taxon>Amphibia</taxon>
        <taxon>Batrachia</taxon>
        <taxon>Anura</taxon>
        <taxon>Pelobatoidea</taxon>
        <taxon>Pelobatidae</taxon>
        <taxon>Pelobates</taxon>
    </lineage>
</organism>
<accession>A0AAD1W431</accession>
<comment type="subcellular location">
    <subcellularLocation>
        <location evidence="1 7">Membrane</location>
        <topology evidence="1 7">Multi-pass membrane protein</topology>
    </subcellularLocation>
</comment>
<dbReference type="PANTHER" id="PTHR19282">
    <property type="entry name" value="TETRASPANIN"/>
    <property type="match status" value="1"/>
</dbReference>
<feature type="transmembrane region" description="Helical" evidence="7">
    <location>
        <begin position="86"/>
        <end position="108"/>
    </location>
</feature>
<evidence type="ECO:0000256" key="5">
    <source>
        <dbReference type="ARBA" id="ARBA00023136"/>
    </source>
</evidence>
<dbReference type="EMBL" id="OW240916">
    <property type="protein sequence ID" value="CAH2292818.1"/>
    <property type="molecule type" value="Genomic_DNA"/>
</dbReference>
<reference evidence="8" key="1">
    <citation type="submission" date="2022-03" db="EMBL/GenBank/DDBJ databases">
        <authorList>
            <person name="Alioto T."/>
            <person name="Alioto T."/>
            <person name="Gomez Garrido J."/>
        </authorList>
    </citation>
    <scope>NUCLEOTIDE SEQUENCE</scope>
</reference>
<evidence type="ECO:0000256" key="2">
    <source>
        <dbReference type="ARBA" id="ARBA00006840"/>
    </source>
</evidence>
<dbReference type="Pfam" id="PF00335">
    <property type="entry name" value="Tetraspanin"/>
    <property type="match status" value="1"/>
</dbReference>
<dbReference type="InterPro" id="IPR008952">
    <property type="entry name" value="Tetraspanin_EC2_sf"/>
</dbReference>
<sequence>MGRYGELISTVFVRIFAFLFWAATVAILYAVFFLLSAYRHYKLFFHDFHILLPCGFVIAGAGILLINGCLGCKISHKDSRCKQGCFMYFIIVLLCLEATGVVLAHININRMDYELQPMKRAFKHYNDSKVEADTTVNNIQKGLKCCGLYNYTDWKATDWYKQSGNYSVPETCCDLGFPSCTGNITESYKLYHEGCSLKLHKRLNFYLTWLFWACIALIGVEILAAICDGVLMVRNPFRDFRILDSGAFA</sequence>
<evidence type="ECO:0000256" key="7">
    <source>
        <dbReference type="RuleBase" id="RU361218"/>
    </source>
</evidence>
<feature type="transmembrane region" description="Helical" evidence="7">
    <location>
        <begin position="12"/>
        <end position="38"/>
    </location>
</feature>
<feature type="transmembrane region" description="Helical" evidence="7">
    <location>
        <begin position="209"/>
        <end position="233"/>
    </location>
</feature>
<dbReference type="Proteomes" id="UP001295444">
    <property type="component" value="Chromosome 05"/>
</dbReference>
<evidence type="ECO:0000313" key="8">
    <source>
        <dbReference type="EMBL" id="CAH2292818.1"/>
    </source>
</evidence>
<dbReference type="PANTHER" id="PTHR19282:SF477">
    <property type="entry name" value="TETRASPANIN"/>
    <property type="match status" value="1"/>
</dbReference>
<dbReference type="InterPro" id="IPR018499">
    <property type="entry name" value="Tetraspanin/Peripherin"/>
</dbReference>
<evidence type="ECO:0000256" key="1">
    <source>
        <dbReference type="ARBA" id="ARBA00004141"/>
    </source>
</evidence>
<dbReference type="InterPro" id="IPR000301">
    <property type="entry name" value="Tetraspanin_animals"/>
</dbReference>
<dbReference type="GO" id="GO:0005886">
    <property type="term" value="C:plasma membrane"/>
    <property type="evidence" value="ECO:0007669"/>
    <property type="project" value="TreeGrafter"/>
</dbReference>
<keyword evidence="9" id="KW-1185">Reference proteome</keyword>
<feature type="transmembrane region" description="Helical" evidence="7">
    <location>
        <begin position="50"/>
        <end position="74"/>
    </location>
</feature>
<keyword evidence="4 7" id="KW-1133">Transmembrane helix</keyword>
<proteinExistence type="inferred from homology"/>
<keyword evidence="3 7" id="KW-0812">Transmembrane</keyword>